<evidence type="ECO:0000313" key="3">
    <source>
        <dbReference type="Proteomes" id="UP000467840"/>
    </source>
</evidence>
<evidence type="ECO:0000313" key="2">
    <source>
        <dbReference type="EMBL" id="KAF2294587.1"/>
    </source>
</evidence>
<protein>
    <submittedName>
        <fullName evidence="2">Uncharacterized protein</fullName>
    </submittedName>
</protein>
<feature type="compositionally biased region" description="Basic and acidic residues" evidence="1">
    <location>
        <begin position="202"/>
        <end position="214"/>
    </location>
</feature>
<dbReference type="AlphaFoldDB" id="A0A6A6L1J2"/>
<evidence type="ECO:0000256" key="1">
    <source>
        <dbReference type="SAM" id="MobiDB-lite"/>
    </source>
</evidence>
<feature type="compositionally biased region" description="Basic and acidic residues" evidence="1">
    <location>
        <begin position="96"/>
        <end position="107"/>
    </location>
</feature>
<name>A0A6A6L1J2_HEVBR</name>
<dbReference type="Proteomes" id="UP000467840">
    <property type="component" value="Chromosome 7"/>
</dbReference>
<feature type="region of interest" description="Disordered" evidence="1">
    <location>
        <begin position="187"/>
        <end position="214"/>
    </location>
</feature>
<accession>A0A6A6L1J2</accession>
<comment type="caution">
    <text evidence="2">The sequence shown here is derived from an EMBL/GenBank/DDBJ whole genome shotgun (WGS) entry which is preliminary data.</text>
</comment>
<keyword evidence="3" id="KW-1185">Reference proteome</keyword>
<gene>
    <name evidence="2" type="ORF">GH714_012847</name>
</gene>
<organism evidence="2 3">
    <name type="scientific">Hevea brasiliensis</name>
    <name type="common">Para rubber tree</name>
    <name type="synonym">Siphonia brasiliensis</name>
    <dbReference type="NCBI Taxonomy" id="3981"/>
    <lineage>
        <taxon>Eukaryota</taxon>
        <taxon>Viridiplantae</taxon>
        <taxon>Streptophyta</taxon>
        <taxon>Embryophyta</taxon>
        <taxon>Tracheophyta</taxon>
        <taxon>Spermatophyta</taxon>
        <taxon>Magnoliopsida</taxon>
        <taxon>eudicotyledons</taxon>
        <taxon>Gunneridae</taxon>
        <taxon>Pentapetalae</taxon>
        <taxon>rosids</taxon>
        <taxon>fabids</taxon>
        <taxon>Malpighiales</taxon>
        <taxon>Euphorbiaceae</taxon>
        <taxon>Crotonoideae</taxon>
        <taxon>Micrandreae</taxon>
        <taxon>Hevea</taxon>
    </lineage>
</organism>
<reference evidence="2 3" key="1">
    <citation type="journal article" date="2020" name="Mol. Plant">
        <title>The Chromosome-Based Rubber Tree Genome Provides New Insights into Spurge Genome Evolution and Rubber Biosynthesis.</title>
        <authorList>
            <person name="Liu J."/>
            <person name="Shi C."/>
            <person name="Shi C.C."/>
            <person name="Li W."/>
            <person name="Zhang Q.J."/>
            <person name="Zhang Y."/>
            <person name="Li K."/>
            <person name="Lu H.F."/>
            <person name="Shi C."/>
            <person name="Zhu S.T."/>
            <person name="Xiao Z.Y."/>
            <person name="Nan H."/>
            <person name="Yue Y."/>
            <person name="Zhu X.G."/>
            <person name="Wu Y."/>
            <person name="Hong X.N."/>
            <person name="Fan G.Y."/>
            <person name="Tong Y."/>
            <person name="Zhang D."/>
            <person name="Mao C.L."/>
            <person name="Liu Y.L."/>
            <person name="Hao S.J."/>
            <person name="Liu W.Q."/>
            <person name="Lv M.Q."/>
            <person name="Zhang H.B."/>
            <person name="Liu Y."/>
            <person name="Hu-Tang G.R."/>
            <person name="Wang J.P."/>
            <person name="Wang J.H."/>
            <person name="Sun Y.H."/>
            <person name="Ni S.B."/>
            <person name="Chen W.B."/>
            <person name="Zhang X.C."/>
            <person name="Jiao Y.N."/>
            <person name="Eichler E.E."/>
            <person name="Li G.H."/>
            <person name="Liu X."/>
            <person name="Gao L.Z."/>
        </authorList>
    </citation>
    <scope>NUCLEOTIDE SEQUENCE [LARGE SCALE GENOMIC DNA]</scope>
    <source>
        <strain evidence="3">cv. GT1</strain>
        <tissue evidence="2">Leaf</tissue>
    </source>
</reference>
<proteinExistence type="predicted"/>
<dbReference type="EMBL" id="JAAGAX010000013">
    <property type="protein sequence ID" value="KAF2294587.1"/>
    <property type="molecule type" value="Genomic_DNA"/>
</dbReference>
<feature type="region of interest" description="Disordered" evidence="1">
    <location>
        <begin position="96"/>
        <end position="120"/>
    </location>
</feature>
<sequence length="249" mass="27733">MRLSLPTARQNEVHMGWRRAGHLLGMPGLWEAQNEIHRPSLAHNGPAGRMGRMGVAGGQTRHKMRFIERELARESAGCMQERHVQARFKLARETGEARGRNEVHPPKVLEAPQSGETSGEHGACAWANEVQTHAGVKHTERRAHAGYQPSQTRFIRPGSPPKLELRLLLKVIMADQSEITLGVGVAPMSVGHEGGKRKGRGKSRDPSRAKEDLGDLQKRLAKVKLHLVDGEEKFEEMDTRLVELDGRMK</sequence>